<organism evidence="3 4">
    <name type="scientific">Koleobacter methoxysyntrophicus</name>
    <dbReference type="NCBI Taxonomy" id="2751313"/>
    <lineage>
        <taxon>Bacteria</taxon>
        <taxon>Bacillati</taxon>
        <taxon>Bacillota</taxon>
        <taxon>Clostridia</taxon>
        <taxon>Koleobacterales</taxon>
        <taxon>Koleobacteraceae</taxon>
        <taxon>Koleobacter</taxon>
    </lineage>
</organism>
<evidence type="ECO:0000256" key="2">
    <source>
        <dbReference type="ARBA" id="ARBA00022795"/>
    </source>
</evidence>
<name>A0A8A0RR76_9FIRM</name>
<dbReference type="RefSeq" id="WP_206707220.1">
    <property type="nucleotide sequence ID" value="NZ_CP059066.1"/>
</dbReference>
<dbReference type="KEGG" id="kme:H0A61_02268"/>
<dbReference type="NCBIfam" id="NF007197">
    <property type="entry name" value="PRK09618.1"/>
    <property type="match status" value="1"/>
</dbReference>
<evidence type="ECO:0000256" key="1">
    <source>
        <dbReference type="ARBA" id="ARBA00010577"/>
    </source>
</evidence>
<proteinExistence type="inferred from homology"/>
<gene>
    <name evidence="3" type="primary">flgD</name>
    <name evidence="3" type="ORF">H0A61_02268</name>
</gene>
<sequence length="162" mass="17684">MVNSINSAYGTANDSLSESTAGVLGKDDFLKLLVAELKYQDPMDPMKDRDFIAQMAQFSSLEQMQNLNNNFELMAQLNLMTVSFNTVSIIGKKIVYEDDSGQTCNGIVTGVNFSETVPSIIVDENEEISLEAVLKVVENKILESSGLAEDDSNTEGVNEDGQ</sequence>
<evidence type="ECO:0000313" key="3">
    <source>
        <dbReference type="EMBL" id="QSQ09887.1"/>
    </source>
</evidence>
<protein>
    <submittedName>
        <fullName evidence="3">Basal-body rod modification protein FlgD</fullName>
    </submittedName>
</protein>
<comment type="similarity">
    <text evidence="1">Belongs to the FlgD family.</text>
</comment>
<dbReference type="Proteomes" id="UP000662904">
    <property type="component" value="Chromosome"/>
</dbReference>
<keyword evidence="2" id="KW-1005">Bacterial flagellum biogenesis</keyword>
<dbReference type="GO" id="GO:0044781">
    <property type="term" value="P:bacterial-type flagellum organization"/>
    <property type="evidence" value="ECO:0007669"/>
    <property type="project" value="UniProtKB-KW"/>
</dbReference>
<accession>A0A8A0RR76</accession>
<dbReference type="Pfam" id="PF03963">
    <property type="entry name" value="FlgD"/>
    <property type="match status" value="1"/>
</dbReference>
<keyword evidence="4" id="KW-1185">Reference proteome</keyword>
<dbReference type="EMBL" id="CP059066">
    <property type="protein sequence ID" value="QSQ09887.1"/>
    <property type="molecule type" value="Genomic_DNA"/>
</dbReference>
<dbReference type="InterPro" id="IPR005648">
    <property type="entry name" value="FlgD"/>
</dbReference>
<dbReference type="AlphaFoldDB" id="A0A8A0RR76"/>
<reference evidence="3" key="1">
    <citation type="submission" date="2020-07" db="EMBL/GenBank/DDBJ databases">
        <title>Koleobacter methoxysyntrophicus gen. nov., sp. nov., a novel anaerobic bacterium isolated from deep subsurface oil field and proposal of Koleobacterales ord. nov. in the phylum Firmicutes.</title>
        <authorList>
            <person name="Sakamoto S."/>
            <person name="Tamaki H."/>
        </authorList>
    </citation>
    <scope>NUCLEOTIDE SEQUENCE</scope>
    <source>
        <strain evidence="3">NRmbB1</strain>
    </source>
</reference>
<evidence type="ECO:0000313" key="4">
    <source>
        <dbReference type="Proteomes" id="UP000662904"/>
    </source>
</evidence>